<organism evidence="3 4">
    <name type="scientific">Sphingobacterium multivorum</name>
    <dbReference type="NCBI Taxonomy" id="28454"/>
    <lineage>
        <taxon>Bacteria</taxon>
        <taxon>Pseudomonadati</taxon>
        <taxon>Bacteroidota</taxon>
        <taxon>Sphingobacteriia</taxon>
        <taxon>Sphingobacteriales</taxon>
        <taxon>Sphingobacteriaceae</taxon>
        <taxon>Sphingobacterium</taxon>
    </lineage>
</organism>
<evidence type="ECO:0000259" key="1">
    <source>
        <dbReference type="Pfam" id="PF04738"/>
    </source>
</evidence>
<keyword evidence="4" id="KW-1185">Reference proteome</keyword>
<dbReference type="Pfam" id="PF04738">
    <property type="entry name" value="Lant_dehydr_N"/>
    <property type="match status" value="1"/>
</dbReference>
<evidence type="ECO:0000313" key="4">
    <source>
        <dbReference type="Proteomes" id="UP000595498"/>
    </source>
</evidence>
<sequence>MGEFQHLDFFVLRTPKSSLKDLDTFLNLSQKQQIESYLKLLFSELFFKDALFLSSEQLFYQVERWLNNEIVLNDKLFKSLYKYVVRFSSRCTPFGHYAGIVVGGIVKYGQKKAISIQRNLIDQASYRIDMQYLHQIVGTISKHPAIKSNLYYSFNNTIYKQGDYYKFYQHNEILFGSHFLNQVRKSSVLDHVITSLKHEFHFTELIQHLKTLGASQTQAIKFAENLIDSQFIYSEIRPVLTSDNTFLDLLTTIKKADNERLFYPSLLKVEKLLRSDKNLHDKQYHIKNIISKNIPTQYGNNIIQGDLLIGTESSIIDERVINKILKQLEELLPLTYNKKNEELENFKLSFRKRYDGQMISLLELLDPDTGIGYGNLSSSLDDPLLKNFRSPIKDKNSHDNILEDILIRKNTLNSTDDKIKIITIEEHDLVYDSNKKVNFSPTLYAIGNLLTAKNSTAEPFFCLQGFGGNSAGNLIARFAYLSPELQNKLKEIGYQEQDAYSNAIVAEIIHIPESRTGNILQRPNIRTAEIALLAKGNSKTDIIEINNLYVLIKNDRLVLWSKELNKEVIPRLTSAHNFKSGINLYRFLSDLQSQENSISLKWQWEKHKNYPFLPRIIYKNIILSRARWNISKITNAPNSTIEKQKLIENLVRIYNLPQRVILIEGDNELPLDFSNPISLDILFEKITKHDIILSEFVYSDLYSPVHDQIGSTYSNELIIPVKSSNCITAKTSINIEPCKKRNFVLGDEWIYVKIYSGKKFADELLKNTIPELIQELKRSKLIKKWFFIRYQDPDNHLRLRFEVKSNDKITPIIPLVNKRFKPYLLNGTISNIQYDTYRRELERYTPAFMGNSETLFFFESESVLTCIKEFSSNDRWQLAIQYIDSILEISKFSLNQKIDFTNKMRFAFSKEFNTSKSIMTDLNRNFREKKFLIETLLSKKQQINNMRRPLRYYGKIVEKISLSSTSKNELFEKIVELIASYIHMYINRFFPSEQRQYEYIVYHFLNSYYLMLQGKIKRS</sequence>
<dbReference type="Proteomes" id="UP000595498">
    <property type="component" value="Chromosome"/>
</dbReference>
<reference evidence="3 4" key="1">
    <citation type="submission" date="2021-01" db="EMBL/GenBank/DDBJ databases">
        <title>FDA dAtabase for Regulatory Grade micrObial Sequences (FDA-ARGOS): Supporting development and validation of Infectious Disease Dx tests.</title>
        <authorList>
            <person name="Sproer C."/>
            <person name="Gronow S."/>
            <person name="Severitt S."/>
            <person name="Schroder I."/>
            <person name="Tallon L."/>
            <person name="Sadzewicz L."/>
            <person name="Zhao X."/>
            <person name="Boylan J."/>
            <person name="Ott S."/>
            <person name="Bowen H."/>
            <person name="Vavikolanu K."/>
            <person name="Mehta A."/>
            <person name="Aluvathingal J."/>
            <person name="Nadendla S."/>
            <person name="Lowell S."/>
            <person name="Myers T."/>
            <person name="Yan Y."/>
            <person name="Sichtig H."/>
        </authorList>
    </citation>
    <scope>NUCLEOTIDE SEQUENCE [LARGE SCALE GENOMIC DNA]</scope>
    <source>
        <strain evidence="3 4">FDAARGOS_1141</strain>
    </source>
</reference>
<name>A0ABX7CH36_SPHMU</name>
<feature type="domain" description="Lantibiotic dehydratase N-terminal" evidence="1">
    <location>
        <begin position="47"/>
        <end position="682"/>
    </location>
</feature>
<feature type="domain" description="Thiopeptide-type bacteriocin biosynthesis" evidence="2">
    <location>
        <begin position="749"/>
        <end position="1009"/>
    </location>
</feature>
<accession>A0ABX7CH36</accession>
<dbReference type="EMBL" id="CP068224">
    <property type="protein sequence ID" value="QQT51479.1"/>
    <property type="molecule type" value="Genomic_DNA"/>
</dbReference>
<evidence type="ECO:0000313" key="3">
    <source>
        <dbReference type="EMBL" id="QQT51479.1"/>
    </source>
</evidence>
<dbReference type="Pfam" id="PF14028">
    <property type="entry name" value="Lant_dehydr_C"/>
    <property type="match status" value="1"/>
</dbReference>
<gene>
    <name evidence="3" type="ORF">I6I98_14345</name>
</gene>
<protein>
    <submittedName>
        <fullName evidence="3">Lantibiotic dehydratase</fullName>
    </submittedName>
</protein>
<evidence type="ECO:0000259" key="2">
    <source>
        <dbReference type="Pfam" id="PF14028"/>
    </source>
</evidence>
<dbReference type="NCBIfam" id="TIGR03891">
    <property type="entry name" value="thiopep_ocin"/>
    <property type="match status" value="1"/>
</dbReference>
<dbReference type="InterPro" id="IPR023809">
    <property type="entry name" value="Thiopep_bacteriocin_synth_dom"/>
</dbReference>
<dbReference type="InterPro" id="IPR006827">
    <property type="entry name" value="Lant_deHydtase_N"/>
</dbReference>
<proteinExistence type="predicted"/>